<proteinExistence type="predicted"/>
<keyword evidence="3" id="KW-1185">Reference proteome</keyword>
<evidence type="ECO:0000256" key="1">
    <source>
        <dbReference type="SAM" id="SignalP"/>
    </source>
</evidence>
<name>A0A518BAN0_9BACT</name>
<dbReference type="KEGG" id="knv:Pan216_49280"/>
<evidence type="ECO:0000313" key="2">
    <source>
        <dbReference type="EMBL" id="QDU64040.1"/>
    </source>
</evidence>
<accession>A0A518BAN0</accession>
<dbReference type="AlphaFoldDB" id="A0A518BAN0"/>
<dbReference type="OrthoDB" id="179940at2"/>
<organism evidence="2 3">
    <name type="scientific">Kolteria novifilia</name>
    <dbReference type="NCBI Taxonomy" id="2527975"/>
    <lineage>
        <taxon>Bacteria</taxon>
        <taxon>Pseudomonadati</taxon>
        <taxon>Planctomycetota</taxon>
        <taxon>Planctomycetia</taxon>
        <taxon>Kolteriales</taxon>
        <taxon>Kolteriaceae</taxon>
        <taxon>Kolteria</taxon>
    </lineage>
</organism>
<keyword evidence="1" id="KW-0732">Signal</keyword>
<dbReference type="SUPFAM" id="SSF48239">
    <property type="entry name" value="Terpenoid cyclases/Protein prenyltransferases"/>
    <property type="match status" value="1"/>
</dbReference>
<feature type="signal peptide" evidence="1">
    <location>
        <begin position="1"/>
        <end position="23"/>
    </location>
</feature>
<dbReference type="Gene3D" id="1.50.10.20">
    <property type="match status" value="2"/>
</dbReference>
<evidence type="ECO:0000313" key="3">
    <source>
        <dbReference type="Proteomes" id="UP000317093"/>
    </source>
</evidence>
<dbReference type="RefSeq" id="WP_145261961.1">
    <property type="nucleotide sequence ID" value="NZ_CP036279.1"/>
</dbReference>
<feature type="chain" id="PRO_5022222142" evidence="1">
    <location>
        <begin position="24"/>
        <end position="377"/>
    </location>
</feature>
<dbReference type="Proteomes" id="UP000317093">
    <property type="component" value="Chromosome"/>
</dbReference>
<dbReference type="EMBL" id="CP036279">
    <property type="protein sequence ID" value="QDU64040.1"/>
    <property type="molecule type" value="Genomic_DNA"/>
</dbReference>
<sequence precursor="true">MARIVALSAALCVGFGFVSSTLAAEAAQRSGVSKELREKSSQAIDRAVDFLRKQQLDDGRFADGANAPAITSLVVTGLLKSGHVTASDPMVSKALGYLEKHVQPDGGIYLEGGRKNYPTAIATMAFAAANTNDQYRSLLDNAVKFLKKEQWDESEGITPEDARYGGAGYGRKTRPDLSNTAFLLEALRDSGLSKDDPAFKRAQLFISRCQNLTGEGANDLPQAAKIDDGGFYYTPAEDYNPGGGTTGAGLRSYGSMTYTGLKSFIYAGVGPDDRRVKAALGWIKRHYTLKENPGLGAQGLYYYYHTFAKALAALELDELVDVDGVHHDWRGDLVKQLLAKQQPNGSWINENPRWLENDPTLVTAYVLLTLDATMGKK</sequence>
<reference evidence="2 3" key="1">
    <citation type="submission" date="2019-02" db="EMBL/GenBank/DDBJ databases">
        <title>Deep-cultivation of Planctomycetes and their phenomic and genomic characterization uncovers novel biology.</title>
        <authorList>
            <person name="Wiegand S."/>
            <person name="Jogler M."/>
            <person name="Boedeker C."/>
            <person name="Pinto D."/>
            <person name="Vollmers J."/>
            <person name="Rivas-Marin E."/>
            <person name="Kohn T."/>
            <person name="Peeters S.H."/>
            <person name="Heuer A."/>
            <person name="Rast P."/>
            <person name="Oberbeckmann S."/>
            <person name="Bunk B."/>
            <person name="Jeske O."/>
            <person name="Meyerdierks A."/>
            <person name="Storesund J.E."/>
            <person name="Kallscheuer N."/>
            <person name="Luecker S."/>
            <person name="Lage O.M."/>
            <person name="Pohl T."/>
            <person name="Merkel B.J."/>
            <person name="Hornburger P."/>
            <person name="Mueller R.-W."/>
            <person name="Bruemmer F."/>
            <person name="Labrenz M."/>
            <person name="Spormann A.M."/>
            <person name="Op den Camp H."/>
            <person name="Overmann J."/>
            <person name="Amann R."/>
            <person name="Jetten M.S.M."/>
            <person name="Mascher T."/>
            <person name="Medema M.H."/>
            <person name="Devos D.P."/>
            <person name="Kaster A.-K."/>
            <person name="Ovreas L."/>
            <person name="Rohde M."/>
            <person name="Galperin M.Y."/>
            <person name="Jogler C."/>
        </authorList>
    </citation>
    <scope>NUCLEOTIDE SEQUENCE [LARGE SCALE GENOMIC DNA]</scope>
    <source>
        <strain evidence="2 3">Pan216</strain>
    </source>
</reference>
<gene>
    <name evidence="2" type="ORF">Pan216_49280</name>
</gene>
<dbReference type="InterPro" id="IPR008930">
    <property type="entry name" value="Terpenoid_cyclase/PrenylTrfase"/>
</dbReference>
<dbReference type="CDD" id="cd00688">
    <property type="entry name" value="ISOPREN_C2_like"/>
    <property type="match status" value="1"/>
</dbReference>
<protein>
    <submittedName>
        <fullName evidence="2">A-macroglobulin complement component</fullName>
    </submittedName>
</protein>